<proteinExistence type="predicted"/>
<keyword evidence="2" id="KW-0677">Repeat</keyword>
<name>A0A0L0HSC9_SPIPD</name>
<dbReference type="VEuPathDB" id="FungiDB:SPPG_01689"/>
<dbReference type="InterPro" id="IPR015943">
    <property type="entry name" value="WD40/YVTN_repeat-like_dom_sf"/>
</dbReference>
<dbReference type="SUPFAM" id="SSF50978">
    <property type="entry name" value="WD40 repeat-like"/>
    <property type="match status" value="1"/>
</dbReference>
<evidence type="ECO:0000313" key="4">
    <source>
        <dbReference type="EMBL" id="KND04261.1"/>
    </source>
</evidence>
<evidence type="ECO:0000256" key="3">
    <source>
        <dbReference type="PROSITE-ProRule" id="PRU00221"/>
    </source>
</evidence>
<dbReference type="eggNOG" id="KOG0266">
    <property type="taxonomic scope" value="Eukaryota"/>
</dbReference>
<dbReference type="AlphaFoldDB" id="A0A0L0HSC9"/>
<organism evidence="4 5">
    <name type="scientific">Spizellomyces punctatus (strain DAOM BR117)</name>
    <dbReference type="NCBI Taxonomy" id="645134"/>
    <lineage>
        <taxon>Eukaryota</taxon>
        <taxon>Fungi</taxon>
        <taxon>Fungi incertae sedis</taxon>
        <taxon>Chytridiomycota</taxon>
        <taxon>Chytridiomycota incertae sedis</taxon>
        <taxon>Chytridiomycetes</taxon>
        <taxon>Spizellomycetales</taxon>
        <taxon>Spizellomycetaceae</taxon>
        <taxon>Spizellomyces</taxon>
    </lineage>
</organism>
<dbReference type="SMART" id="SM00320">
    <property type="entry name" value="WD40"/>
    <property type="match status" value="7"/>
</dbReference>
<dbReference type="InterPro" id="IPR001680">
    <property type="entry name" value="WD40_rpt"/>
</dbReference>
<dbReference type="OrthoDB" id="10251741at2759"/>
<dbReference type="InterPro" id="IPR019775">
    <property type="entry name" value="WD40_repeat_CS"/>
</dbReference>
<dbReference type="GeneID" id="27685339"/>
<dbReference type="PROSITE" id="PS50294">
    <property type="entry name" value="WD_REPEATS_REGION"/>
    <property type="match status" value="1"/>
</dbReference>
<dbReference type="Proteomes" id="UP000053201">
    <property type="component" value="Unassembled WGS sequence"/>
</dbReference>
<dbReference type="InterPro" id="IPR036322">
    <property type="entry name" value="WD40_repeat_dom_sf"/>
</dbReference>
<dbReference type="RefSeq" id="XP_016612300.1">
    <property type="nucleotide sequence ID" value="XM_016750011.1"/>
</dbReference>
<keyword evidence="5" id="KW-1185">Reference proteome</keyword>
<dbReference type="OMA" id="KVKLWHV"/>
<dbReference type="PROSITE" id="PS00678">
    <property type="entry name" value="WD_REPEATS_1"/>
    <property type="match status" value="1"/>
</dbReference>
<gene>
    <name evidence="4" type="ORF">SPPG_01689</name>
</gene>
<feature type="repeat" description="WD" evidence="3">
    <location>
        <begin position="201"/>
        <end position="243"/>
    </location>
</feature>
<keyword evidence="1 3" id="KW-0853">WD repeat</keyword>
<dbReference type="PANTHER" id="PTHR47822">
    <property type="entry name" value="CARBOHYDRATE BINDING DOMAIN CONTAINING PROTEIN"/>
    <property type="match status" value="1"/>
</dbReference>
<dbReference type="EMBL" id="KQ257451">
    <property type="protein sequence ID" value="KND04261.1"/>
    <property type="molecule type" value="Genomic_DNA"/>
</dbReference>
<evidence type="ECO:0000256" key="2">
    <source>
        <dbReference type="ARBA" id="ARBA00022737"/>
    </source>
</evidence>
<reference evidence="4 5" key="1">
    <citation type="submission" date="2009-08" db="EMBL/GenBank/DDBJ databases">
        <title>The Genome Sequence of Spizellomyces punctatus strain DAOM BR117.</title>
        <authorList>
            <consortium name="The Broad Institute Genome Sequencing Platform"/>
            <person name="Russ C."/>
            <person name="Cuomo C."/>
            <person name="Shea T."/>
            <person name="Young S.K."/>
            <person name="Zeng Q."/>
            <person name="Koehrsen M."/>
            <person name="Haas B."/>
            <person name="Borodovsky M."/>
            <person name="Guigo R."/>
            <person name="Alvarado L."/>
            <person name="Berlin A."/>
            <person name="Bochicchio J."/>
            <person name="Borenstein D."/>
            <person name="Chapman S."/>
            <person name="Chen Z."/>
            <person name="Engels R."/>
            <person name="Freedman E."/>
            <person name="Gellesch M."/>
            <person name="Goldberg J."/>
            <person name="Griggs A."/>
            <person name="Gujja S."/>
            <person name="Heiman D."/>
            <person name="Hepburn T."/>
            <person name="Howarth C."/>
            <person name="Jen D."/>
            <person name="Larson L."/>
            <person name="Lewis B."/>
            <person name="Mehta T."/>
            <person name="Park D."/>
            <person name="Pearson M."/>
            <person name="Roberts A."/>
            <person name="Saif S."/>
            <person name="Shenoy N."/>
            <person name="Sisk P."/>
            <person name="Stolte C."/>
            <person name="Sykes S."/>
            <person name="Thomson T."/>
            <person name="Walk T."/>
            <person name="White J."/>
            <person name="Yandava C."/>
            <person name="Burger G."/>
            <person name="Gray M.W."/>
            <person name="Holland P.W.H."/>
            <person name="King N."/>
            <person name="Lang F.B.F."/>
            <person name="Roger A.J."/>
            <person name="Ruiz-Trillo I."/>
            <person name="Lander E."/>
            <person name="Nusbaum C."/>
        </authorList>
    </citation>
    <scope>NUCLEOTIDE SEQUENCE [LARGE SCALE GENOMIC DNA]</scope>
    <source>
        <strain evidence="4 5">DAOM BR117</strain>
    </source>
</reference>
<protein>
    <submittedName>
        <fullName evidence="4">Uncharacterized protein</fullName>
    </submittedName>
</protein>
<dbReference type="Gene3D" id="2.130.10.10">
    <property type="entry name" value="YVTN repeat-like/Quinoprotein amine dehydrogenase"/>
    <property type="match status" value="2"/>
</dbReference>
<accession>A0A0L0HSC9</accession>
<sequence length="383" mass="41448">MTTLQSSRGSYGSASSLPLALDNKVDKRKKKFASLGNLVGSRESVTVGQLRSRVSQKHSSEVYTVKFSLDDEYVAAGLGDARIPIISVRTHETLCTLPAPLETALPVTGLAFRPENAAYKNRNVLAASYASGHVVHYHITSGQAISTIKEADNQINCVSYDGYGMRFATGGSDCWVRVYDGMGMKEIAKMKAGTGGIPADTAGHSNRIFSVKFHPTDPHCLISGGWDNTIQIWDIRVGHSVASIYGPHICGDALDISEDGSKILTGSWRKEDVLQIWSLKTHSLVETLPWSVDPDNKHHTLLYSAQYSKNGNKYILAGGGGIHNQVKLYSTALKRPVGMVHSVPGTVYGVAMSANEKVVAFGGADKGVWLFDLDLNGLKDFVY</sequence>
<dbReference type="InParanoid" id="A0A0L0HSC9"/>
<dbReference type="Pfam" id="PF00400">
    <property type="entry name" value="WD40"/>
    <property type="match status" value="2"/>
</dbReference>
<dbReference type="STRING" id="645134.A0A0L0HSC9"/>
<dbReference type="PANTHER" id="PTHR47822:SF2">
    <property type="entry name" value="F-BOX AND WD-40 DOMAIN PROTEIN 7"/>
    <property type="match status" value="1"/>
</dbReference>
<dbReference type="PROSITE" id="PS50082">
    <property type="entry name" value="WD_REPEATS_2"/>
    <property type="match status" value="1"/>
</dbReference>
<evidence type="ECO:0000313" key="5">
    <source>
        <dbReference type="Proteomes" id="UP000053201"/>
    </source>
</evidence>
<evidence type="ECO:0000256" key="1">
    <source>
        <dbReference type="ARBA" id="ARBA00022574"/>
    </source>
</evidence>